<sequence length="157" mass="17117">MTSKKVPAFNDWPNDIGFTTQEEQSKPVDLEVIGAIPAYASTAAAKKIHTLRLASSGILTHVWLSGNLSGITFGQKHDPYDSLYAKFKSCFFGANSGFTTAAKNDDEEIRSLAKTDATIIQLLDVRTLKPGKYLLQKDLHPDLRGPLAPHTPAPIHS</sequence>
<evidence type="ECO:0000313" key="2">
    <source>
        <dbReference type="Proteomes" id="UP000244722"/>
    </source>
</evidence>
<dbReference type="STRING" id="42251.A0A2T6ZS88"/>
<organism evidence="1 2">
    <name type="scientific">Tuber borchii</name>
    <name type="common">White truffle</name>
    <dbReference type="NCBI Taxonomy" id="42251"/>
    <lineage>
        <taxon>Eukaryota</taxon>
        <taxon>Fungi</taxon>
        <taxon>Dikarya</taxon>
        <taxon>Ascomycota</taxon>
        <taxon>Pezizomycotina</taxon>
        <taxon>Pezizomycetes</taxon>
        <taxon>Pezizales</taxon>
        <taxon>Tuberaceae</taxon>
        <taxon>Tuber</taxon>
    </lineage>
</organism>
<dbReference type="OrthoDB" id="407010at2759"/>
<evidence type="ECO:0000313" key="1">
    <source>
        <dbReference type="EMBL" id="PUU78333.1"/>
    </source>
</evidence>
<gene>
    <name evidence="1" type="ORF">B9Z19DRAFT_1126913</name>
</gene>
<accession>A0A2T6ZS88</accession>
<keyword evidence="2" id="KW-1185">Reference proteome</keyword>
<reference evidence="1 2" key="1">
    <citation type="submission" date="2017-04" db="EMBL/GenBank/DDBJ databases">
        <title>Draft genome sequence of Tuber borchii Vittad., a whitish edible truffle.</title>
        <authorList>
            <consortium name="DOE Joint Genome Institute"/>
            <person name="Murat C."/>
            <person name="Kuo A."/>
            <person name="Barry K.W."/>
            <person name="Clum A."/>
            <person name="Dockter R.B."/>
            <person name="Fauchery L."/>
            <person name="Iotti M."/>
            <person name="Kohler A."/>
            <person name="Labutti K."/>
            <person name="Lindquist E.A."/>
            <person name="Lipzen A."/>
            <person name="Ohm R.A."/>
            <person name="Wang M."/>
            <person name="Grigoriev I.V."/>
            <person name="Zambonelli A."/>
            <person name="Martin F.M."/>
        </authorList>
    </citation>
    <scope>NUCLEOTIDE SEQUENCE [LARGE SCALE GENOMIC DNA]</scope>
    <source>
        <strain evidence="1 2">Tbo3840</strain>
    </source>
</reference>
<comment type="caution">
    <text evidence="1">The sequence shown here is derived from an EMBL/GenBank/DDBJ whole genome shotgun (WGS) entry which is preliminary data.</text>
</comment>
<dbReference type="AlphaFoldDB" id="A0A2T6ZS88"/>
<name>A0A2T6ZS88_TUBBO</name>
<proteinExistence type="predicted"/>
<dbReference type="EMBL" id="NESQ01000122">
    <property type="protein sequence ID" value="PUU78333.1"/>
    <property type="molecule type" value="Genomic_DNA"/>
</dbReference>
<dbReference type="Proteomes" id="UP000244722">
    <property type="component" value="Unassembled WGS sequence"/>
</dbReference>
<protein>
    <submittedName>
        <fullName evidence="1">Uncharacterized protein</fullName>
    </submittedName>
</protein>